<comment type="caution">
    <text evidence="3">The sequence shown here is derived from an EMBL/GenBank/DDBJ whole genome shotgun (WGS) entry which is preliminary data.</text>
</comment>
<evidence type="ECO:0000256" key="2">
    <source>
        <dbReference type="SAM" id="MobiDB-lite"/>
    </source>
</evidence>
<feature type="region of interest" description="Disordered" evidence="2">
    <location>
        <begin position="103"/>
        <end position="161"/>
    </location>
</feature>
<protein>
    <submittedName>
        <fullName evidence="3">Integrase</fullName>
    </submittedName>
</protein>
<reference evidence="3 4" key="1">
    <citation type="submission" date="2020-08" db="EMBL/GenBank/DDBJ databases">
        <title>Sequencing the genomes of 1000 actinobacteria strains.</title>
        <authorList>
            <person name="Klenk H.-P."/>
        </authorList>
    </citation>
    <scope>NUCLEOTIDE SEQUENCE [LARGE SCALE GENOMIC DNA]</scope>
    <source>
        <strain evidence="3 4">DSM 43149</strain>
    </source>
</reference>
<feature type="region of interest" description="Disordered" evidence="2">
    <location>
        <begin position="1"/>
        <end position="42"/>
    </location>
</feature>
<dbReference type="InterPro" id="IPR011010">
    <property type="entry name" value="DNA_brk_join_enz"/>
</dbReference>
<gene>
    <name evidence="3" type="ORF">BJ971_006678</name>
</gene>
<sequence>MIEQQHIANGHLITVGPPKTAPSRLLREHRRRQRAEQRTPGDTWQDSGYVFITEDGAPLHPDYLTRRHLVLESGLPPVRLHDLRHGAASPAHCADVDLKTVQGRAHRRHLHPRPDRPAGLPGGSHRPARPRRRCPRSRTSPARQRPPAEIRWAGVETAQPR</sequence>
<dbReference type="Proteomes" id="UP000578112">
    <property type="component" value="Unassembled WGS sequence"/>
</dbReference>
<dbReference type="Gene3D" id="1.10.443.10">
    <property type="entry name" value="Intergrase catalytic core"/>
    <property type="match status" value="1"/>
</dbReference>
<dbReference type="GO" id="GO:0015074">
    <property type="term" value="P:DNA integration"/>
    <property type="evidence" value="ECO:0007669"/>
    <property type="project" value="InterPro"/>
</dbReference>
<feature type="compositionally biased region" description="Basic residues" evidence="2">
    <location>
        <begin position="126"/>
        <end position="136"/>
    </location>
</feature>
<dbReference type="AlphaFoldDB" id="A0A7W7I459"/>
<dbReference type="EMBL" id="JACHNH010000001">
    <property type="protein sequence ID" value="MBB4766122.1"/>
    <property type="molecule type" value="Genomic_DNA"/>
</dbReference>
<dbReference type="GO" id="GO:0006310">
    <property type="term" value="P:DNA recombination"/>
    <property type="evidence" value="ECO:0007669"/>
    <property type="project" value="UniProtKB-KW"/>
</dbReference>
<evidence type="ECO:0000313" key="4">
    <source>
        <dbReference type="Proteomes" id="UP000578112"/>
    </source>
</evidence>
<proteinExistence type="predicted"/>
<dbReference type="SUPFAM" id="SSF56349">
    <property type="entry name" value="DNA breaking-rejoining enzymes"/>
    <property type="match status" value="1"/>
</dbReference>
<name>A0A7W7I459_9ACTN</name>
<evidence type="ECO:0000256" key="1">
    <source>
        <dbReference type="ARBA" id="ARBA00023172"/>
    </source>
</evidence>
<dbReference type="RefSeq" id="WP_184997183.1">
    <property type="nucleotide sequence ID" value="NZ_BOMK01000051.1"/>
</dbReference>
<keyword evidence="4" id="KW-1185">Reference proteome</keyword>
<dbReference type="InterPro" id="IPR013762">
    <property type="entry name" value="Integrase-like_cat_sf"/>
</dbReference>
<evidence type="ECO:0000313" key="3">
    <source>
        <dbReference type="EMBL" id="MBB4766122.1"/>
    </source>
</evidence>
<accession>A0A7W7I459</accession>
<organism evidence="3 4">
    <name type="scientific">Actinoplanes digitatis</name>
    <dbReference type="NCBI Taxonomy" id="1868"/>
    <lineage>
        <taxon>Bacteria</taxon>
        <taxon>Bacillati</taxon>
        <taxon>Actinomycetota</taxon>
        <taxon>Actinomycetes</taxon>
        <taxon>Micromonosporales</taxon>
        <taxon>Micromonosporaceae</taxon>
        <taxon>Actinoplanes</taxon>
    </lineage>
</organism>
<keyword evidence="1" id="KW-0233">DNA recombination</keyword>
<dbReference type="GO" id="GO:0003677">
    <property type="term" value="F:DNA binding"/>
    <property type="evidence" value="ECO:0007669"/>
    <property type="project" value="InterPro"/>
</dbReference>